<dbReference type="GO" id="GO:0009086">
    <property type="term" value="P:methionine biosynthetic process"/>
    <property type="evidence" value="ECO:0007669"/>
    <property type="project" value="UniProtKB-KW"/>
</dbReference>
<dbReference type="EC" id="1.1.1.3" evidence="4 13"/>
<dbReference type="GO" id="GO:0009088">
    <property type="term" value="P:threonine biosynthetic process"/>
    <property type="evidence" value="ECO:0007669"/>
    <property type="project" value="UniProtKB-KW"/>
</dbReference>
<dbReference type="FunFam" id="3.30.360.10:FF:000005">
    <property type="entry name" value="Homoserine dehydrogenase"/>
    <property type="match status" value="1"/>
</dbReference>
<feature type="domain" description="ACT" evidence="15">
    <location>
        <begin position="342"/>
        <end position="419"/>
    </location>
</feature>
<dbReference type="InterPro" id="IPR001342">
    <property type="entry name" value="HDH_cat"/>
</dbReference>
<evidence type="ECO:0000313" key="16">
    <source>
        <dbReference type="EMBL" id="OCR90859.1"/>
    </source>
</evidence>
<feature type="binding site" evidence="12">
    <location>
        <position position="99"/>
    </location>
    <ligand>
        <name>NADPH</name>
        <dbReference type="ChEBI" id="CHEBI:57783"/>
    </ligand>
</feature>
<dbReference type="InterPro" id="IPR036291">
    <property type="entry name" value="NAD(P)-bd_dom_sf"/>
</dbReference>
<dbReference type="KEGG" id="cfp:CR44_01505"/>
<dbReference type="SUPFAM" id="SSF51735">
    <property type="entry name" value="NAD(P)-binding Rossmann-fold domains"/>
    <property type="match status" value="1"/>
</dbReference>
<dbReference type="CDD" id="cd04881">
    <property type="entry name" value="ACT_HSDH-Hom"/>
    <property type="match status" value="1"/>
</dbReference>
<dbReference type="InterPro" id="IPR045865">
    <property type="entry name" value="ACT-like_dom_sf"/>
</dbReference>
<comment type="similarity">
    <text evidence="3 14">Belongs to the homoserine dehydrogenase family.</text>
</comment>
<dbReference type="Gene3D" id="3.30.360.10">
    <property type="entry name" value="Dihydrodipicolinate Reductase, domain 2"/>
    <property type="match status" value="1"/>
</dbReference>
<keyword evidence="6 13" id="KW-0028">Amino-acid biosynthesis</keyword>
<evidence type="ECO:0000259" key="15">
    <source>
        <dbReference type="PROSITE" id="PS51671"/>
    </source>
</evidence>
<keyword evidence="7 13" id="KW-0791">Threonine biosynthesis</keyword>
<evidence type="ECO:0000256" key="4">
    <source>
        <dbReference type="ARBA" id="ARBA00013213"/>
    </source>
</evidence>
<evidence type="ECO:0000256" key="6">
    <source>
        <dbReference type="ARBA" id="ARBA00022605"/>
    </source>
</evidence>
<dbReference type="GO" id="GO:0004412">
    <property type="term" value="F:homoserine dehydrogenase activity"/>
    <property type="evidence" value="ECO:0007669"/>
    <property type="project" value="UniProtKB-EC"/>
</dbReference>
<accession>A0AAX0HBI4</accession>
<dbReference type="PROSITE" id="PS01042">
    <property type="entry name" value="HOMOSER_DHGENASE"/>
    <property type="match status" value="1"/>
</dbReference>
<protein>
    <recommendedName>
        <fullName evidence="5 13">Homoserine dehydrogenase</fullName>
        <ecNumber evidence="4 13">1.1.1.3</ecNumber>
    </recommendedName>
</protein>
<dbReference type="Proteomes" id="UP000093100">
    <property type="component" value="Unassembled WGS sequence"/>
</dbReference>
<dbReference type="Pfam" id="PF00742">
    <property type="entry name" value="Homoserine_dh"/>
    <property type="match status" value="1"/>
</dbReference>
<sequence>MRVAILGVGTVGSEVANVLINNRQLITARSGVEITPVIGVVRDISKKRESIIPLSDDIQSVIDRDDIDVFVELMGGVEKPYEVVSKILKKKKPVVTANKALLAYHRSELEMLAGDTPFGYEASVAGGIPIIKALREGLSANHIEKIVGIMNGTSNYILTNMMQNGTKFNEALKRAQELGYAEADPTFDIGGFDTAHKLLILSSIAYLVHAKPEDILIEGIGDITNEDIYFANEFEYVIKLLAIAKRREDKVELRVHPALIRKDKMIAKVDGVMNAISVTGDVVGESLFYGAGAGGSATASAVISDLIDIARNVKNPMLGYKAPLEIAPLELMNPKDIRTKYYLRLKVADEIGVLAKITDLMSKNNLSIDSFLQKPRVDKSCESSTLYFTTHTCLEADMIRVVNLLENESFIKDKPFMIRIEE</sequence>
<evidence type="ECO:0000256" key="7">
    <source>
        <dbReference type="ARBA" id="ARBA00022697"/>
    </source>
</evidence>
<dbReference type="InterPro" id="IPR019811">
    <property type="entry name" value="HDH_CS"/>
</dbReference>
<keyword evidence="9 13" id="KW-0560">Oxidoreductase</keyword>
<evidence type="ECO:0000256" key="8">
    <source>
        <dbReference type="ARBA" id="ARBA00022857"/>
    </source>
</evidence>
<dbReference type="InterPro" id="IPR002912">
    <property type="entry name" value="ACT_dom"/>
</dbReference>
<evidence type="ECO:0000313" key="17">
    <source>
        <dbReference type="Proteomes" id="UP000093100"/>
    </source>
</evidence>
<comment type="catalytic activity">
    <reaction evidence="13">
        <text>L-homoserine + NADP(+) = L-aspartate 4-semialdehyde + NADPH + H(+)</text>
        <dbReference type="Rhea" id="RHEA:15761"/>
        <dbReference type="ChEBI" id="CHEBI:15378"/>
        <dbReference type="ChEBI" id="CHEBI:57476"/>
        <dbReference type="ChEBI" id="CHEBI:57783"/>
        <dbReference type="ChEBI" id="CHEBI:58349"/>
        <dbReference type="ChEBI" id="CHEBI:537519"/>
        <dbReference type="EC" id="1.1.1.3"/>
    </reaction>
</comment>
<gene>
    <name evidence="16" type="ORF">CFT12S02225_05065</name>
</gene>
<dbReference type="SUPFAM" id="SSF55021">
    <property type="entry name" value="ACT-like"/>
    <property type="match status" value="1"/>
</dbReference>
<keyword evidence="10 13" id="KW-0486">Methionine biosynthesis</keyword>
<comment type="pathway">
    <text evidence="1 13">Amino-acid biosynthesis; L-threonine biosynthesis; L-threonine from L-aspartate: step 3/5.</text>
</comment>
<dbReference type="Pfam" id="PF03447">
    <property type="entry name" value="NAD_binding_3"/>
    <property type="match status" value="1"/>
</dbReference>
<evidence type="ECO:0000256" key="3">
    <source>
        <dbReference type="ARBA" id="ARBA00006753"/>
    </source>
</evidence>
<dbReference type="NCBIfam" id="NF004976">
    <property type="entry name" value="PRK06349.1"/>
    <property type="match status" value="1"/>
</dbReference>
<evidence type="ECO:0000256" key="10">
    <source>
        <dbReference type="ARBA" id="ARBA00023167"/>
    </source>
</evidence>
<dbReference type="InterPro" id="IPR016204">
    <property type="entry name" value="HDH"/>
</dbReference>
<dbReference type="GO" id="GO:0050661">
    <property type="term" value="F:NADP binding"/>
    <property type="evidence" value="ECO:0007669"/>
    <property type="project" value="InterPro"/>
</dbReference>
<dbReference type="PANTHER" id="PTHR43331:SF1">
    <property type="entry name" value="HOMOSERINE DEHYDROGENASE"/>
    <property type="match status" value="1"/>
</dbReference>
<dbReference type="Gene3D" id="3.40.50.720">
    <property type="entry name" value="NAD(P)-binding Rossmann-like Domain"/>
    <property type="match status" value="1"/>
</dbReference>
<feature type="binding site" evidence="12">
    <location>
        <position position="182"/>
    </location>
    <ligand>
        <name>L-homoserine</name>
        <dbReference type="ChEBI" id="CHEBI:57476"/>
    </ligand>
</feature>
<dbReference type="PROSITE" id="PS51671">
    <property type="entry name" value="ACT"/>
    <property type="match status" value="1"/>
</dbReference>
<dbReference type="SUPFAM" id="SSF55347">
    <property type="entry name" value="Glyceraldehyde-3-phosphate dehydrogenase-like, C-terminal domain"/>
    <property type="match status" value="1"/>
</dbReference>
<dbReference type="PIRSF" id="PIRSF000098">
    <property type="entry name" value="Homoser_dehydrog"/>
    <property type="match status" value="1"/>
</dbReference>
<comment type="caution">
    <text evidence="16">The sequence shown here is derived from an EMBL/GenBank/DDBJ whole genome shotgun (WGS) entry which is preliminary data.</text>
</comment>
<feature type="active site" description="Proton donor" evidence="11">
    <location>
        <position position="197"/>
    </location>
</feature>
<evidence type="ECO:0000256" key="9">
    <source>
        <dbReference type="ARBA" id="ARBA00023002"/>
    </source>
</evidence>
<name>A0AAX0HBI4_CAMFE</name>
<dbReference type="Pfam" id="PF01842">
    <property type="entry name" value="ACT"/>
    <property type="match status" value="1"/>
</dbReference>
<comment type="pathway">
    <text evidence="2 13">Amino-acid biosynthesis; L-methionine biosynthesis via de novo pathway; L-homoserine from L-aspartate: step 3/3.</text>
</comment>
<proteinExistence type="inferred from homology"/>
<dbReference type="InterPro" id="IPR005106">
    <property type="entry name" value="Asp/hSer_DH_NAD-bd"/>
</dbReference>
<dbReference type="RefSeq" id="WP_023384327.1">
    <property type="nucleotide sequence ID" value="NZ_CP009226.1"/>
</dbReference>
<dbReference type="AlphaFoldDB" id="A0AAX0HBI4"/>
<dbReference type="EMBL" id="LFLK01000004">
    <property type="protein sequence ID" value="OCR90859.1"/>
    <property type="molecule type" value="Genomic_DNA"/>
</dbReference>
<dbReference type="Gene3D" id="3.30.70.260">
    <property type="match status" value="1"/>
</dbReference>
<keyword evidence="8 12" id="KW-0521">NADP</keyword>
<feature type="binding site" evidence="12">
    <location>
        <begin position="6"/>
        <end position="13"/>
    </location>
    <ligand>
        <name>NADP(+)</name>
        <dbReference type="ChEBI" id="CHEBI:58349"/>
    </ligand>
</feature>
<evidence type="ECO:0000256" key="11">
    <source>
        <dbReference type="PIRSR" id="PIRSR000098-1"/>
    </source>
</evidence>
<reference evidence="16 17" key="1">
    <citation type="journal article" date="2016" name="Genome Biol. Evol.">
        <title>Comparative Genomics of Campylobacter fetus from Reptiles and Mammals Reveals Divergent Evolution in Host-Associated Lineages.</title>
        <authorList>
            <person name="Gilbert M.J."/>
            <person name="Miller W.G."/>
            <person name="Yee E."/>
            <person name="Zomer A.L."/>
            <person name="van der Graaf-van Bloois L."/>
            <person name="Fitzgerald C."/>
            <person name="Forbes K.J."/>
            <person name="Meric G."/>
            <person name="Sheppard S.K."/>
            <person name="Wagenaar J.A."/>
            <person name="Duim B."/>
        </authorList>
    </citation>
    <scope>NUCLEOTIDE SEQUENCE [LARGE SCALE GENOMIC DNA]</scope>
    <source>
        <strain evidence="16 17">12S02225-3</strain>
    </source>
</reference>
<evidence type="ECO:0000256" key="1">
    <source>
        <dbReference type="ARBA" id="ARBA00005056"/>
    </source>
</evidence>
<dbReference type="PANTHER" id="PTHR43331">
    <property type="entry name" value="HOMOSERINE DEHYDROGENASE"/>
    <property type="match status" value="1"/>
</dbReference>
<evidence type="ECO:0000256" key="14">
    <source>
        <dbReference type="RuleBase" id="RU004171"/>
    </source>
</evidence>
<evidence type="ECO:0000256" key="5">
    <source>
        <dbReference type="ARBA" id="ARBA00013376"/>
    </source>
</evidence>
<evidence type="ECO:0000256" key="12">
    <source>
        <dbReference type="PIRSR" id="PIRSR000098-2"/>
    </source>
</evidence>
<evidence type="ECO:0000256" key="13">
    <source>
        <dbReference type="RuleBase" id="RU000579"/>
    </source>
</evidence>
<evidence type="ECO:0000256" key="2">
    <source>
        <dbReference type="ARBA" id="ARBA00005062"/>
    </source>
</evidence>
<organism evidence="16 17">
    <name type="scientific">Campylobacter fetus subsp. testudinum</name>
    <dbReference type="NCBI Taxonomy" id="1507806"/>
    <lineage>
        <taxon>Bacteria</taxon>
        <taxon>Pseudomonadati</taxon>
        <taxon>Campylobacterota</taxon>
        <taxon>Epsilonproteobacteria</taxon>
        <taxon>Campylobacterales</taxon>
        <taxon>Campylobacteraceae</taxon>
        <taxon>Campylobacter</taxon>
    </lineage>
</organism>